<evidence type="ECO:0000313" key="2">
    <source>
        <dbReference type="EMBL" id="MCI14024.1"/>
    </source>
</evidence>
<gene>
    <name evidence="2" type="ORF">A2U01_0035150</name>
</gene>
<feature type="non-terminal residue" evidence="2">
    <location>
        <position position="1"/>
    </location>
</feature>
<feature type="region of interest" description="Disordered" evidence="1">
    <location>
        <begin position="130"/>
        <end position="160"/>
    </location>
</feature>
<feature type="region of interest" description="Disordered" evidence="1">
    <location>
        <begin position="180"/>
        <end position="242"/>
    </location>
</feature>
<sequence length="242" mass="26562">EQFAEGFEEEDDLGSQENLQLSNNRVIDEVVSAEEHNRVGEVAVTQPDLVMDPPAGGVDCVDIRVSPSICYPAKGLSHSVTFEGHEGSLPRSSRSKRTKSCPPAVNRLVLSGPWSLEWLHDFNQGDDGVLFSADKRPRKGGRGGESQQTEGKLASKRRQAGGIFRHTLSSLKKVARLPSKDRGEVLKVLKKNARRHRDEPEEQGSCGGRQHVSTDTSSSSATNDWKHWVVMQGNNQVVADDV</sequence>
<protein>
    <submittedName>
        <fullName evidence="2">DUF4283 domain protein</fullName>
    </submittedName>
</protein>
<reference evidence="2 3" key="1">
    <citation type="journal article" date="2018" name="Front. Plant Sci.">
        <title>Red Clover (Trifolium pratense) and Zigzag Clover (T. medium) - A Picture of Genomic Similarities and Differences.</title>
        <authorList>
            <person name="Dluhosova J."/>
            <person name="Istvanek J."/>
            <person name="Nedelnik J."/>
            <person name="Repkova J."/>
        </authorList>
    </citation>
    <scope>NUCLEOTIDE SEQUENCE [LARGE SCALE GENOMIC DNA]</scope>
    <source>
        <strain evidence="3">cv. 10/8</strain>
        <tissue evidence="2">Leaf</tissue>
    </source>
</reference>
<evidence type="ECO:0000313" key="3">
    <source>
        <dbReference type="Proteomes" id="UP000265520"/>
    </source>
</evidence>
<feature type="compositionally biased region" description="Low complexity" evidence="1">
    <location>
        <begin position="213"/>
        <end position="222"/>
    </location>
</feature>
<proteinExistence type="predicted"/>
<organism evidence="2 3">
    <name type="scientific">Trifolium medium</name>
    <dbReference type="NCBI Taxonomy" id="97028"/>
    <lineage>
        <taxon>Eukaryota</taxon>
        <taxon>Viridiplantae</taxon>
        <taxon>Streptophyta</taxon>
        <taxon>Embryophyta</taxon>
        <taxon>Tracheophyta</taxon>
        <taxon>Spermatophyta</taxon>
        <taxon>Magnoliopsida</taxon>
        <taxon>eudicotyledons</taxon>
        <taxon>Gunneridae</taxon>
        <taxon>Pentapetalae</taxon>
        <taxon>rosids</taxon>
        <taxon>fabids</taxon>
        <taxon>Fabales</taxon>
        <taxon>Fabaceae</taxon>
        <taxon>Papilionoideae</taxon>
        <taxon>50 kb inversion clade</taxon>
        <taxon>NPAAA clade</taxon>
        <taxon>Hologalegina</taxon>
        <taxon>IRL clade</taxon>
        <taxon>Trifolieae</taxon>
        <taxon>Trifolium</taxon>
    </lineage>
</organism>
<evidence type="ECO:0000256" key="1">
    <source>
        <dbReference type="SAM" id="MobiDB-lite"/>
    </source>
</evidence>
<feature type="compositionally biased region" description="Polar residues" evidence="1">
    <location>
        <begin position="232"/>
        <end position="242"/>
    </location>
</feature>
<name>A0A392PQA9_9FABA</name>
<dbReference type="AlphaFoldDB" id="A0A392PQA9"/>
<comment type="caution">
    <text evidence="2">The sequence shown here is derived from an EMBL/GenBank/DDBJ whole genome shotgun (WGS) entry which is preliminary data.</text>
</comment>
<feature type="non-terminal residue" evidence="2">
    <location>
        <position position="242"/>
    </location>
</feature>
<dbReference type="EMBL" id="LXQA010090628">
    <property type="protein sequence ID" value="MCI14024.1"/>
    <property type="molecule type" value="Genomic_DNA"/>
</dbReference>
<accession>A0A392PQA9</accession>
<keyword evidence="3" id="KW-1185">Reference proteome</keyword>
<dbReference type="Proteomes" id="UP000265520">
    <property type="component" value="Unassembled WGS sequence"/>
</dbReference>
<feature type="compositionally biased region" description="Acidic residues" evidence="1">
    <location>
        <begin position="1"/>
        <end position="14"/>
    </location>
</feature>
<feature type="region of interest" description="Disordered" evidence="1">
    <location>
        <begin position="1"/>
        <end position="21"/>
    </location>
</feature>